<keyword evidence="6" id="KW-0067">ATP-binding</keyword>
<reference evidence="12 13" key="1">
    <citation type="submission" date="2013-11" db="EMBL/GenBank/DDBJ databases">
        <title>The Damaraland mole rat (Fukomys damarensis) genome and evolution of African mole rats.</title>
        <authorList>
            <person name="Gladyshev V.N."/>
            <person name="Fang X."/>
        </authorList>
    </citation>
    <scope>NUCLEOTIDE SEQUENCE [LARGE SCALE GENOMIC DNA]</scope>
    <source>
        <tissue evidence="12">Liver</tissue>
    </source>
</reference>
<evidence type="ECO:0000313" key="13">
    <source>
        <dbReference type="Proteomes" id="UP000028990"/>
    </source>
</evidence>
<feature type="domain" description="Protein kinase" evidence="10">
    <location>
        <begin position="40"/>
        <end position="289"/>
    </location>
</feature>
<dbReference type="InterPro" id="IPR008271">
    <property type="entry name" value="Ser/Thr_kinase_AS"/>
</dbReference>
<dbReference type="Pfam" id="PF00069">
    <property type="entry name" value="Pkinase"/>
    <property type="match status" value="1"/>
</dbReference>
<dbReference type="InterPro" id="IPR011009">
    <property type="entry name" value="Kinase-like_dom_sf"/>
</dbReference>
<feature type="compositionally biased region" description="Basic and acidic residues" evidence="9">
    <location>
        <begin position="1"/>
        <end position="10"/>
    </location>
</feature>
<organism evidence="12 13">
    <name type="scientific">Fukomys damarensis</name>
    <name type="common">Damaraland mole rat</name>
    <name type="synonym">Cryptomys damarensis</name>
    <dbReference type="NCBI Taxonomy" id="885580"/>
    <lineage>
        <taxon>Eukaryota</taxon>
        <taxon>Metazoa</taxon>
        <taxon>Chordata</taxon>
        <taxon>Craniata</taxon>
        <taxon>Vertebrata</taxon>
        <taxon>Euteleostomi</taxon>
        <taxon>Mammalia</taxon>
        <taxon>Eutheria</taxon>
        <taxon>Euarchontoglires</taxon>
        <taxon>Glires</taxon>
        <taxon>Rodentia</taxon>
        <taxon>Hystricomorpha</taxon>
        <taxon>Bathyergidae</taxon>
        <taxon>Fukomys</taxon>
    </lineage>
</organism>
<evidence type="ECO:0000256" key="9">
    <source>
        <dbReference type="SAM" id="MobiDB-lite"/>
    </source>
</evidence>
<evidence type="ECO:0000256" key="4">
    <source>
        <dbReference type="ARBA" id="ARBA00022741"/>
    </source>
</evidence>
<evidence type="ECO:0000256" key="6">
    <source>
        <dbReference type="ARBA" id="ARBA00022840"/>
    </source>
</evidence>
<dbReference type="GO" id="GO:0035556">
    <property type="term" value="P:intracellular signal transduction"/>
    <property type="evidence" value="ECO:0007669"/>
    <property type="project" value="TreeGrafter"/>
</dbReference>
<gene>
    <name evidence="12" type="ORF">H920_15834</name>
</gene>
<accession>A0A091CY24</accession>
<dbReference type="eggNOG" id="KOG0586">
    <property type="taxonomic scope" value="Eukaryota"/>
</dbReference>
<dbReference type="PROSITE" id="PS50011">
    <property type="entry name" value="PROTEIN_KINASE_DOM"/>
    <property type="match status" value="1"/>
</dbReference>
<evidence type="ECO:0000256" key="2">
    <source>
        <dbReference type="ARBA" id="ARBA00022527"/>
    </source>
</evidence>
<dbReference type="GO" id="GO:0005737">
    <property type="term" value="C:cytoplasm"/>
    <property type="evidence" value="ECO:0007669"/>
    <property type="project" value="TreeGrafter"/>
</dbReference>
<evidence type="ECO:0000313" key="12">
    <source>
        <dbReference type="EMBL" id="KFO22800.1"/>
    </source>
</evidence>
<dbReference type="EC" id="2.7.11.1" evidence="1"/>
<dbReference type="GO" id="GO:0004674">
    <property type="term" value="F:protein serine/threonine kinase activity"/>
    <property type="evidence" value="ECO:0007669"/>
    <property type="project" value="UniProtKB-KW"/>
</dbReference>
<dbReference type="PROSITE" id="PS00108">
    <property type="entry name" value="PROTEIN_KINASE_ST"/>
    <property type="match status" value="1"/>
</dbReference>
<feature type="region of interest" description="Disordered" evidence="9">
    <location>
        <begin position="1"/>
        <end position="22"/>
    </location>
</feature>
<dbReference type="SUPFAM" id="SSF56112">
    <property type="entry name" value="Protein kinase-like (PK-like)"/>
    <property type="match status" value="1"/>
</dbReference>
<evidence type="ECO:0000256" key="8">
    <source>
        <dbReference type="ARBA" id="ARBA00048679"/>
    </source>
</evidence>
<comment type="catalytic activity">
    <reaction evidence="8">
        <text>L-seryl-[protein] + ATP = O-phospho-L-seryl-[protein] + ADP + H(+)</text>
        <dbReference type="Rhea" id="RHEA:17989"/>
        <dbReference type="Rhea" id="RHEA-COMP:9863"/>
        <dbReference type="Rhea" id="RHEA-COMP:11604"/>
        <dbReference type="ChEBI" id="CHEBI:15378"/>
        <dbReference type="ChEBI" id="CHEBI:29999"/>
        <dbReference type="ChEBI" id="CHEBI:30616"/>
        <dbReference type="ChEBI" id="CHEBI:83421"/>
        <dbReference type="ChEBI" id="CHEBI:456216"/>
        <dbReference type="EC" id="2.7.11.1"/>
    </reaction>
</comment>
<dbReference type="FunFam" id="1.10.510.10:FF:000571">
    <property type="entry name" value="Maternal embryonic leucine zipper kinase"/>
    <property type="match status" value="1"/>
</dbReference>
<feature type="domain" description="UBA" evidence="11">
    <location>
        <begin position="302"/>
        <end position="344"/>
    </location>
</feature>
<keyword evidence="2" id="KW-0723">Serine/threonine-protein kinase</keyword>
<evidence type="ECO:0000259" key="11">
    <source>
        <dbReference type="PROSITE" id="PS50030"/>
    </source>
</evidence>
<proteinExistence type="predicted"/>
<evidence type="ECO:0000256" key="5">
    <source>
        <dbReference type="ARBA" id="ARBA00022777"/>
    </source>
</evidence>
<name>A0A091CY24_FUKDA</name>
<feature type="region of interest" description="Disordered" evidence="9">
    <location>
        <begin position="361"/>
        <end position="392"/>
    </location>
</feature>
<keyword evidence="3" id="KW-0808">Transferase</keyword>
<evidence type="ECO:0000256" key="7">
    <source>
        <dbReference type="ARBA" id="ARBA00047899"/>
    </source>
</evidence>
<dbReference type="PANTHER" id="PTHR24346:SF30">
    <property type="entry name" value="MATERNAL EMBRYONIC LEUCINE ZIPPER KINASE"/>
    <property type="match status" value="1"/>
</dbReference>
<evidence type="ECO:0000259" key="10">
    <source>
        <dbReference type="PROSITE" id="PS50011"/>
    </source>
</evidence>
<keyword evidence="13" id="KW-1185">Reference proteome</keyword>
<evidence type="ECO:0000256" key="1">
    <source>
        <dbReference type="ARBA" id="ARBA00012513"/>
    </source>
</evidence>
<dbReference type="GO" id="GO:0005524">
    <property type="term" value="F:ATP binding"/>
    <property type="evidence" value="ECO:0007669"/>
    <property type="project" value="UniProtKB-KW"/>
</dbReference>
<dbReference type="PROSITE" id="PS50030">
    <property type="entry name" value="UBA"/>
    <property type="match status" value="1"/>
</dbReference>
<evidence type="ECO:0000256" key="3">
    <source>
        <dbReference type="ARBA" id="ARBA00022679"/>
    </source>
</evidence>
<keyword evidence="5 12" id="KW-0418">Kinase</keyword>
<dbReference type="InterPro" id="IPR000719">
    <property type="entry name" value="Prot_kinase_dom"/>
</dbReference>
<dbReference type="Gene3D" id="1.10.8.10">
    <property type="entry name" value="DNA helicase RuvA subunit, C-terminal domain"/>
    <property type="match status" value="1"/>
</dbReference>
<dbReference type="InterPro" id="IPR015940">
    <property type="entry name" value="UBA"/>
</dbReference>
<dbReference type="EMBL" id="KN123945">
    <property type="protein sequence ID" value="KFO22800.1"/>
    <property type="molecule type" value="Genomic_DNA"/>
</dbReference>
<keyword evidence="4" id="KW-0547">Nucleotide-binding</keyword>
<dbReference type="Proteomes" id="UP000028990">
    <property type="component" value="Unassembled WGS sequence"/>
</dbReference>
<sequence>MGSRGRRDAVPSRGPGECSEGTSWLGLTTSRSSYQLQDNYEVLGLNGQGSFGKVFVGRHHGTCKRVAIKELKKAEGQAAYIATEIAILKDLLHPNITQLLEVTESKEKTHLVLEFVRGLNLGQELFQSKRQRLQEKDALRFFREILGAVHYCHRQGIVHEDFKPENVLINTYGRAKVCDFGFAFWFVPGQEVRAPGGTPAYFAPERLLYHTYEGPPLDVWALGVILYKMITGTRLFCGEPPEITDTIIYGIVCYPDFVSMNVKYLLGKIMKWSPKRRPTAQELVQHQWLQDVRPPSPPGLLPLPAKKAILIHMAGMGFGQLKVMDTLRRKEYNHHMATFLLLQSQALEEMGFRKVERTLREASQLSSQPGPAAARLTPQSERAAPSMASETVPATGPAVLSLDSQQGPAALNLAFEKGPAAPSLASDTVPAANSMY</sequence>
<dbReference type="Gene3D" id="1.10.510.10">
    <property type="entry name" value="Transferase(Phosphotransferase) domain 1"/>
    <property type="match status" value="1"/>
</dbReference>
<protein>
    <recommendedName>
        <fullName evidence="1">non-specific serine/threonine protein kinase</fullName>
        <ecNumber evidence="1">2.7.11.1</ecNumber>
    </recommendedName>
</protein>
<dbReference type="Gene3D" id="3.30.200.20">
    <property type="entry name" value="Phosphorylase Kinase, domain 1"/>
    <property type="match status" value="1"/>
</dbReference>
<comment type="catalytic activity">
    <reaction evidence="7">
        <text>L-threonyl-[protein] + ATP = O-phospho-L-threonyl-[protein] + ADP + H(+)</text>
        <dbReference type="Rhea" id="RHEA:46608"/>
        <dbReference type="Rhea" id="RHEA-COMP:11060"/>
        <dbReference type="Rhea" id="RHEA-COMP:11605"/>
        <dbReference type="ChEBI" id="CHEBI:15378"/>
        <dbReference type="ChEBI" id="CHEBI:30013"/>
        <dbReference type="ChEBI" id="CHEBI:30616"/>
        <dbReference type="ChEBI" id="CHEBI:61977"/>
        <dbReference type="ChEBI" id="CHEBI:456216"/>
        <dbReference type="EC" id="2.7.11.1"/>
    </reaction>
</comment>
<dbReference type="PANTHER" id="PTHR24346">
    <property type="entry name" value="MAP/MICROTUBULE AFFINITY-REGULATING KINASE"/>
    <property type="match status" value="1"/>
</dbReference>
<dbReference type="AlphaFoldDB" id="A0A091CY24"/>